<evidence type="ECO:0000313" key="4">
    <source>
        <dbReference type="Proteomes" id="UP000225144"/>
    </source>
</evidence>
<dbReference type="Proteomes" id="UP000225144">
    <property type="component" value="Genome"/>
</dbReference>
<dbReference type="GO" id="GO:0006950">
    <property type="term" value="P:response to stress"/>
    <property type="evidence" value="ECO:0007669"/>
    <property type="project" value="UniProtKB-ARBA"/>
</dbReference>
<protein>
    <recommendedName>
        <fullName evidence="2">SprT-like domain-containing protein</fullName>
    </recommendedName>
</protein>
<dbReference type="Pfam" id="PF10263">
    <property type="entry name" value="SprT-like"/>
    <property type="match status" value="1"/>
</dbReference>
<evidence type="ECO:0000259" key="2">
    <source>
        <dbReference type="Pfam" id="PF10263"/>
    </source>
</evidence>
<sequence length="223" mass="25628">MNLIDRILSKAFYLDGHMYHSVESAKGFFEGKCKQHGLEGWSFHVVSSTSKRNIGYCSAWRKKIAIQAHFFFAMTAAQVEETILHELAHALCPGEGHNKVWRAKAIELGDTHARATTPIKSGPGFRIEWMINSGHTRQESEFDVAAFTNRELPRSKKPSSPNFGGPQKRVAKPTKLAISIYHEKEVKDNNWLWMDNFKREFMNCGYNERYALVQWDLCKKMFA</sequence>
<feature type="domain" description="SprT-like" evidence="2">
    <location>
        <begin position="39"/>
        <end position="113"/>
    </location>
</feature>
<feature type="region of interest" description="Disordered" evidence="1">
    <location>
        <begin position="152"/>
        <end position="171"/>
    </location>
</feature>
<proteinExistence type="predicted"/>
<organism evidence="3 4">
    <name type="scientific">Edwardsiella phage PEi26</name>
    <dbReference type="NCBI Taxonomy" id="1608311"/>
    <lineage>
        <taxon>Viruses</taxon>
        <taxon>Duplodnaviria</taxon>
        <taxon>Heunggongvirae</taxon>
        <taxon>Uroviricota</taxon>
        <taxon>Caudoviricetes</taxon>
        <taxon>Pantevenvirales</taxon>
        <taxon>Straboviridae</taxon>
        <taxon>Tevenvirinae</taxon>
        <taxon>Kanagawavirus</taxon>
        <taxon>Kanagawavirus pei20</taxon>
    </lineage>
</organism>
<evidence type="ECO:0000256" key="1">
    <source>
        <dbReference type="SAM" id="MobiDB-lite"/>
    </source>
</evidence>
<reference evidence="3 4" key="1">
    <citation type="submission" date="2015-02" db="EMBL/GenBank/DDBJ databases">
        <title>Complete genome sequences of Edwardsiella bacteriophages, PEi20 and PEi26.</title>
        <authorList>
            <person name="Yasuike M."/>
            <person name="Nishiki I."/>
            <person name="Iwasaki Y."/>
            <person name="Nakamura Y."/>
            <person name="Fujiwara A."/>
            <person name="Hassan E.S."/>
            <person name="Mahmoud M.M."/>
            <person name="Kawato Y."/>
            <person name="Nagai S."/>
            <person name="Kobayashi T."/>
            <person name="Ototake M."/>
            <person name="Nakai T."/>
        </authorList>
    </citation>
    <scope>NUCLEOTIDE SEQUENCE [LARGE SCALE GENOMIC DNA]</scope>
</reference>
<dbReference type="InterPro" id="IPR006640">
    <property type="entry name" value="SprT-like_domain"/>
</dbReference>
<evidence type="ECO:0000313" key="3">
    <source>
        <dbReference type="EMBL" id="BAQ23237.1"/>
    </source>
</evidence>
<dbReference type="EMBL" id="AP014715">
    <property type="protein sequence ID" value="BAQ23237.1"/>
    <property type="molecule type" value="Genomic_DNA"/>
</dbReference>
<name>A0A0B6VLT6_9CAUD</name>
<accession>A0A0B6VLT6</accession>